<reference evidence="3" key="1">
    <citation type="submission" date="2022-09" db="EMBL/GenBank/DDBJ databases">
        <title>Rhodovastum sp. nov. RN2-1 isolated from soil in Seongnam, South Korea.</title>
        <authorList>
            <person name="Le N.T."/>
        </authorList>
    </citation>
    <scope>NUCLEOTIDE SEQUENCE</scope>
    <source>
        <strain evidence="3">RN2-1</strain>
    </source>
</reference>
<dbReference type="Proteomes" id="UP001165679">
    <property type="component" value="Unassembled WGS sequence"/>
</dbReference>
<organism evidence="3 4">
    <name type="scientific">Limobrevibacterium gyesilva</name>
    <dbReference type="NCBI Taxonomy" id="2991712"/>
    <lineage>
        <taxon>Bacteria</taxon>
        <taxon>Pseudomonadati</taxon>
        <taxon>Pseudomonadota</taxon>
        <taxon>Alphaproteobacteria</taxon>
        <taxon>Acetobacterales</taxon>
        <taxon>Acetobacteraceae</taxon>
        <taxon>Limobrevibacterium</taxon>
    </lineage>
</organism>
<keyword evidence="2" id="KW-0812">Transmembrane</keyword>
<keyword evidence="2" id="KW-0472">Membrane</keyword>
<feature type="compositionally biased region" description="Low complexity" evidence="1">
    <location>
        <begin position="26"/>
        <end position="37"/>
    </location>
</feature>
<evidence type="ECO:0000313" key="4">
    <source>
        <dbReference type="Proteomes" id="UP001165679"/>
    </source>
</evidence>
<comment type="caution">
    <text evidence="3">The sequence shown here is derived from an EMBL/GenBank/DDBJ whole genome shotgun (WGS) entry which is preliminary data.</text>
</comment>
<dbReference type="AlphaFoldDB" id="A0AA42CHI2"/>
<protein>
    <submittedName>
        <fullName evidence="3">Uncharacterized protein</fullName>
    </submittedName>
</protein>
<name>A0AA42CHI2_9PROT</name>
<sequence length="79" mass="8308">MSDEARSTMESIQSATQAVADGVSEAAGRATTAARQASDGVSEFRAVIRRQPITMAFLMLGMGYVLGRISGGDGGRDRR</sequence>
<keyword evidence="4" id="KW-1185">Reference proteome</keyword>
<accession>A0AA42CHI2</accession>
<dbReference type="EMBL" id="JAPDNT010000005">
    <property type="protein sequence ID" value="MCW3474890.1"/>
    <property type="molecule type" value="Genomic_DNA"/>
</dbReference>
<keyword evidence="2" id="KW-1133">Transmembrane helix</keyword>
<feature type="compositionally biased region" description="Polar residues" evidence="1">
    <location>
        <begin position="8"/>
        <end position="17"/>
    </location>
</feature>
<evidence type="ECO:0000313" key="3">
    <source>
        <dbReference type="EMBL" id="MCW3474890.1"/>
    </source>
</evidence>
<dbReference type="RefSeq" id="WP_264713545.1">
    <property type="nucleotide sequence ID" value="NZ_JAPDNT010000005.1"/>
</dbReference>
<feature type="transmembrane region" description="Helical" evidence="2">
    <location>
        <begin position="53"/>
        <end position="71"/>
    </location>
</feature>
<evidence type="ECO:0000256" key="2">
    <source>
        <dbReference type="SAM" id="Phobius"/>
    </source>
</evidence>
<gene>
    <name evidence="3" type="ORF">OL599_09875</name>
</gene>
<proteinExistence type="predicted"/>
<evidence type="ECO:0000256" key="1">
    <source>
        <dbReference type="SAM" id="MobiDB-lite"/>
    </source>
</evidence>
<reference evidence="3" key="2">
    <citation type="submission" date="2022-10" db="EMBL/GenBank/DDBJ databases">
        <authorList>
            <person name="Trinh H.N."/>
        </authorList>
    </citation>
    <scope>NUCLEOTIDE SEQUENCE</scope>
    <source>
        <strain evidence="3">RN2-1</strain>
    </source>
</reference>
<feature type="region of interest" description="Disordered" evidence="1">
    <location>
        <begin position="1"/>
        <end position="41"/>
    </location>
</feature>